<accession>A0ACB8ST50</accession>
<keyword evidence="2" id="KW-1185">Reference proteome</keyword>
<dbReference type="Proteomes" id="UP000814140">
    <property type="component" value="Unassembled WGS sequence"/>
</dbReference>
<sequence>MSELDSDLYGGAYNLYSGSSSLTTSPDLYGTEDVDGVAEPAGQEAQEPRAASEPAEEFDTKPTLKSLSPQPAPAATAPAPTPISSWSEPSTSASLPTAHSEPPIAQQIPTYSESSDADFREPPNAAYETMSVQERSIRPSEMKDEGCVPSLFPC</sequence>
<comment type="caution">
    <text evidence="1">The sequence shown here is derived from an EMBL/GenBank/DDBJ whole genome shotgun (WGS) entry which is preliminary data.</text>
</comment>
<proteinExistence type="predicted"/>
<dbReference type="EMBL" id="MU277227">
    <property type="protein sequence ID" value="KAI0059322.1"/>
    <property type="molecule type" value="Genomic_DNA"/>
</dbReference>
<evidence type="ECO:0000313" key="2">
    <source>
        <dbReference type="Proteomes" id="UP000814140"/>
    </source>
</evidence>
<reference evidence="1" key="1">
    <citation type="submission" date="2021-03" db="EMBL/GenBank/DDBJ databases">
        <authorList>
            <consortium name="DOE Joint Genome Institute"/>
            <person name="Ahrendt S."/>
            <person name="Looney B.P."/>
            <person name="Miyauchi S."/>
            <person name="Morin E."/>
            <person name="Drula E."/>
            <person name="Courty P.E."/>
            <person name="Chicoki N."/>
            <person name="Fauchery L."/>
            <person name="Kohler A."/>
            <person name="Kuo A."/>
            <person name="Labutti K."/>
            <person name="Pangilinan J."/>
            <person name="Lipzen A."/>
            <person name="Riley R."/>
            <person name="Andreopoulos W."/>
            <person name="He G."/>
            <person name="Johnson J."/>
            <person name="Barry K.W."/>
            <person name="Grigoriev I.V."/>
            <person name="Nagy L."/>
            <person name="Hibbett D."/>
            <person name="Henrissat B."/>
            <person name="Matheny P.B."/>
            <person name="Labbe J."/>
            <person name="Martin F."/>
        </authorList>
    </citation>
    <scope>NUCLEOTIDE SEQUENCE</scope>
    <source>
        <strain evidence="1">HHB10654</strain>
    </source>
</reference>
<organism evidence="1 2">
    <name type="scientific">Artomyces pyxidatus</name>
    <dbReference type="NCBI Taxonomy" id="48021"/>
    <lineage>
        <taxon>Eukaryota</taxon>
        <taxon>Fungi</taxon>
        <taxon>Dikarya</taxon>
        <taxon>Basidiomycota</taxon>
        <taxon>Agaricomycotina</taxon>
        <taxon>Agaricomycetes</taxon>
        <taxon>Russulales</taxon>
        <taxon>Auriscalpiaceae</taxon>
        <taxon>Artomyces</taxon>
    </lineage>
</organism>
<protein>
    <submittedName>
        <fullName evidence="1">Uncharacterized protein</fullName>
    </submittedName>
</protein>
<name>A0ACB8ST50_9AGAM</name>
<gene>
    <name evidence="1" type="ORF">BV25DRAFT_1140373</name>
</gene>
<evidence type="ECO:0000313" key="1">
    <source>
        <dbReference type="EMBL" id="KAI0059322.1"/>
    </source>
</evidence>
<reference evidence="1" key="2">
    <citation type="journal article" date="2022" name="New Phytol.">
        <title>Evolutionary transition to the ectomycorrhizal habit in the genomes of a hyperdiverse lineage of mushroom-forming fungi.</title>
        <authorList>
            <person name="Looney B."/>
            <person name="Miyauchi S."/>
            <person name="Morin E."/>
            <person name="Drula E."/>
            <person name="Courty P.E."/>
            <person name="Kohler A."/>
            <person name="Kuo A."/>
            <person name="LaButti K."/>
            <person name="Pangilinan J."/>
            <person name="Lipzen A."/>
            <person name="Riley R."/>
            <person name="Andreopoulos W."/>
            <person name="He G."/>
            <person name="Johnson J."/>
            <person name="Nolan M."/>
            <person name="Tritt A."/>
            <person name="Barry K.W."/>
            <person name="Grigoriev I.V."/>
            <person name="Nagy L.G."/>
            <person name="Hibbett D."/>
            <person name="Henrissat B."/>
            <person name="Matheny P.B."/>
            <person name="Labbe J."/>
            <person name="Martin F.M."/>
        </authorList>
    </citation>
    <scope>NUCLEOTIDE SEQUENCE</scope>
    <source>
        <strain evidence="1">HHB10654</strain>
    </source>
</reference>